<dbReference type="Pfam" id="PF05367">
    <property type="entry name" value="Phage_endo_I"/>
    <property type="match status" value="1"/>
</dbReference>
<dbReference type="InterPro" id="IPR008029">
    <property type="entry name" value="Phage_T7_Gp3_endoDNaseI"/>
</dbReference>
<dbReference type="GO" id="GO:0008833">
    <property type="term" value="F:deoxyribonuclease IV (phage-T4-induced) activity"/>
    <property type="evidence" value="ECO:0007669"/>
    <property type="project" value="InterPro"/>
</dbReference>
<dbReference type="SUPFAM" id="SSF52980">
    <property type="entry name" value="Restriction endonuclease-like"/>
    <property type="match status" value="1"/>
</dbReference>
<keyword evidence="2" id="KW-0378">Hydrolase</keyword>
<dbReference type="GO" id="GO:0016032">
    <property type="term" value="P:viral process"/>
    <property type="evidence" value="ECO:0007669"/>
    <property type="project" value="InterPro"/>
</dbReference>
<reference evidence="2" key="1">
    <citation type="submission" date="2020-04" db="EMBL/GenBank/DDBJ databases">
        <authorList>
            <person name="Chiriac C."/>
            <person name="Salcher M."/>
            <person name="Ghai R."/>
            <person name="Kavagutti S V."/>
        </authorList>
    </citation>
    <scope>NUCLEOTIDE SEQUENCE</scope>
</reference>
<dbReference type="InterPro" id="IPR011335">
    <property type="entry name" value="Restrct_endonuc-II-like"/>
</dbReference>
<keyword evidence="2" id="KW-0255">Endonuclease</keyword>
<organism evidence="2">
    <name type="scientific">uncultured Caudovirales phage</name>
    <dbReference type="NCBI Taxonomy" id="2100421"/>
    <lineage>
        <taxon>Viruses</taxon>
        <taxon>Duplodnaviria</taxon>
        <taxon>Heunggongvirae</taxon>
        <taxon>Uroviricota</taxon>
        <taxon>Caudoviricetes</taxon>
        <taxon>Peduoviridae</taxon>
        <taxon>Maltschvirus</taxon>
        <taxon>Maltschvirus maltsch</taxon>
    </lineage>
</organism>
<sequence>MTIGKRDLMPTFKSKLEEKVWASLKKVFPTVKYEPTKYKYVQPEQERTYTPDFKTGRRNIFIEAKGKLDLETRKKMVWFKQCNPNIIIIFLFQNPDNKLTKRSKTTYAMWAEAQGFLWLDFRKDWLSDYQKLCEK</sequence>
<keyword evidence="2" id="KW-0540">Nuclease</keyword>
<evidence type="ECO:0000313" key="2">
    <source>
        <dbReference type="EMBL" id="CAB4144671.1"/>
    </source>
</evidence>
<dbReference type="GO" id="GO:0015074">
    <property type="term" value="P:DNA integration"/>
    <property type="evidence" value="ECO:0007669"/>
    <property type="project" value="InterPro"/>
</dbReference>
<accession>A0A6J5MEQ4</accession>
<name>A0A6J5MEQ4_9CAUD</name>
<dbReference type="EMBL" id="LR796440">
    <property type="protein sequence ID" value="CAB4144671.1"/>
    <property type="molecule type" value="Genomic_DNA"/>
</dbReference>
<protein>
    <submittedName>
        <fullName evidence="2">Endonuclease I</fullName>
    </submittedName>
</protein>
<dbReference type="CDD" id="cd22324">
    <property type="entry name" value="Endonuclease_I"/>
    <property type="match status" value="1"/>
</dbReference>
<dbReference type="Gene3D" id="3.40.91.30">
    <property type="match status" value="1"/>
</dbReference>
<gene>
    <name evidence="1" type="ORF">UFOVP342_52</name>
    <name evidence="2" type="ORF">UFOVP454_51</name>
</gene>
<dbReference type="EMBL" id="LR796361">
    <property type="protein sequence ID" value="CAB4139572.1"/>
    <property type="molecule type" value="Genomic_DNA"/>
</dbReference>
<evidence type="ECO:0000313" key="1">
    <source>
        <dbReference type="EMBL" id="CAB4139572.1"/>
    </source>
</evidence>
<proteinExistence type="predicted"/>